<evidence type="ECO:0000313" key="6">
    <source>
        <dbReference type="EMBL" id="ELU17953.1"/>
    </source>
</evidence>
<organism evidence="6">
    <name type="scientific">Capitella teleta</name>
    <name type="common">Polychaete worm</name>
    <dbReference type="NCBI Taxonomy" id="283909"/>
    <lineage>
        <taxon>Eukaryota</taxon>
        <taxon>Metazoa</taxon>
        <taxon>Spiralia</taxon>
        <taxon>Lophotrochozoa</taxon>
        <taxon>Annelida</taxon>
        <taxon>Polychaeta</taxon>
        <taxon>Sedentaria</taxon>
        <taxon>Scolecida</taxon>
        <taxon>Capitellidae</taxon>
        <taxon>Capitella</taxon>
    </lineage>
</organism>
<dbReference type="InterPro" id="IPR045831">
    <property type="entry name" value="LIN9_C"/>
</dbReference>
<evidence type="ECO:0000259" key="5">
    <source>
        <dbReference type="SMART" id="SM01135"/>
    </source>
</evidence>
<dbReference type="GO" id="GO:0017053">
    <property type="term" value="C:transcription repressor complex"/>
    <property type="evidence" value="ECO:0007669"/>
    <property type="project" value="InterPro"/>
</dbReference>
<dbReference type="GO" id="GO:0005654">
    <property type="term" value="C:nucleoplasm"/>
    <property type="evidence" value="ECO:0007669"/>
    <property type="project" value="TreeGrafter"/>
</dbReference>
<keyword evidence="3" id="KW-0539">Nucleus</keyword>
<reference evidence="7" key="3">
    <citation type="submission" date="2015-06" db="UniProtKB">
        <authorList>
            <consortium name="EnsemblMetazoa"/>
        </authorList>
    </citation>
    <scope>IDENTIFICATION</scope>
</reference>
<keyword evidence="8" id="KW-1185">Reference proteome</keyword>
<protein>
    <recommendedName>
        <fullName evidence="5">DIRP domain-containing protein</fullName>
    </recommendedName>
</protein>
<proteinExistence type="inferred from homology"/>
<dbReference type="GO" id="GO:0006351">
    <property type="term" value="P:DNA-templated transcription"/>
    <property type="evidence" value="ECO:0007669"/>
    <property type="project" value="InterPro"/>
</dbReference>
<evidence type="ECO:0000256" key="4">
    <source>
        <dbReference type="SAM" id="Coils"/>
    </source>
</evidence>
<dbReference type="GO" id="GO:0051726">
    <property type="term" value="P:regulation of cell cycle"/>
    <property type="evidence" value="ECO:0007669"/>
    <property type="project" value="TreeGrafter"/>
</dbReference>
<dbReference type="OMA" id="KEEMIPP"/>
<dbReference type="OrthoDB" id="2339771at2759"/>
<evidence type="ECO:0000313" key="8">
    <source>
        <dbReference type="Proteomes" id="UP000014760"/>
    </source>
</evidence>
<dbReference type="EnsemblMetazoa" id="CapteT99454">
    <property type="protein sequence ID" value="CapteP99454"/>
    <property type="gene ID" value="CapteG99454"/>
</dbReference>
<dbReference type="GO" id="GO:0006357">
    <property type="term" value="P:regulation of transcription by RNA polymerase II"/>
    <property type="evidence" value="ECO:0007669"/>
    <property type="project" value="TreeGrafter"/>
</dbReference>
<sequence length="443" mass="50266">MSLSLPDKKCAQLIGLRLRNLLKLPKAHKWVCYEWFYSNIDRSLFEGENDFCICLKETFPQLKARKLTRVQWCKIRRLMGKPRRCSPAFFNEERSALHRKRDKIRQLQQRKTNVISEIHALPDEIPMPLVIGTRVTARLRSPQDGLFTGVVDAVDFFNNTYRINFDRPGLGSHSVPDIEVLSNEPQETMPLSVFQNQPRPPQRGMFTPPRFNPSSPGLLWDHDPLLGSSPVKPSVDGTCGGFPVKLLAMMTRVSRILTVKKDKIKQLKDMNTAAEKMKSHETDIDVAFQQRYASLILDLDRLNHELHDLLLGLQQQSQEVSAPEQSALNSDQTSDLKKKSDADAVALVSRLNCSQGKRMVRQEKSLDLITKLTSLVIQIKTFAESSIHSFEFKSLQETMDEIRASIDPQNLSVLQNNVEIHVNHIQSGLTQMGNLSAFAANSL</sequence>
<dbReference type="PANTHER" id="PTHR21689">
    <property type="entry name" value="LIN-9"/>
    <property type="match status" value="1"/>
</dbReference>
<dbReference type="GO" id="GO:0003677">
    <property type="term" value="F:DNA binding"/>
    <property type="evidence" value="ECO:0007669"/>
    <property type="project" value="TreeGrafter"/>
</dbReference>
<comment type="similarity">
    <text evidence="2">Belongs to the lin-9 family.</text>
</comment>
<dbReference type="FunCoup" id="R7VGH4">
    <property type="interactions" value="393"/>
</dbReference>
<gene>
    <name evidence="6" type="ORF">CAPTEDRAFT_99454</name>
</gene>
<dbReference type="Pfam" id="PF19438">
    <property type="entry name" value="LIN9_C"/>
    <property type="match status" value="1"/>
</dbReference>
<dbReference type="SMART" id="SM01135">
    <property type="entry name" value="DIRP"/>
    <property type="match status" value="1"/>
</dbReference>
<dbReference type="InterPro" id="IPR010561">
    <property type="entry name" value="LIN-9/ALY1"/>
</dbReference>
<evidence type="ECO:0000256" key="1">
    <source>
        <dbReference type="ARBA" id="ARBA00004123"/>
    </source>
</evidence>
<dbReference type="InterPro" id="IPR033471">
    <property type="entry name" value="DIRP"/>
</dbReference>
<keyword evidence="4" id="KW-0175">Coiled coil</keyword>
<feature type="domain" description="DIRP" evidence="5">
    <location>
        <begin position="36"/>
        <end position="141"/>
    </location>
</feature>
<dbReference type="STRING" id="283909.R7VGH4"/>
<comment type="subcellular location">
    <subcellularLocation>
        <location evidence="1">Nucleus</location>
    </subcellularLocation>
</comment>
<dbReference type="PANTHER" id="PTHR21689:SF2">
    <property type="entry name" value="PROTEIN LIN-9 HOMOLOG"/>
    <property type="match status" value="1"/>
</dbReference>
<accession>R7VGH4</accession>
<evidence type="ECO:0000313" key="7">
    <source>
        <dbReference type="EnsemblMetazoa" id="CapteP99454"/>
    </source>
</evidence>
<dbReference type="HOGENOM" id="CLU_013763_1_0_1"/>
<reference evidence="8" key="1">
    <citation type="submission" date="2012-12" db="EMBL/GenBank/DDBJ databases">
        <authorList>
            <person name="Hellsten U."/>
            <person name="Grimwood J."/>
            <person name="Chapman J.A."/>
            <person name="Shapiro H."/>
            <person name="Aerts A."/>
            <person name="Otillar R.P."/>
            <person name="Terry A.Y."/>
            <person name="Boore J.L."/>
            <person name="Simakov O."/>
            <person name="Marletaz F."/>
            <person name="Cho S.-J."/>
            <person name="Edsinger-Gonzales E."/>
            <person name="Havlak P."/>
            <person name="Kuo D.-H."/>
            <person name="Larsson T."/>
            <person name="Lv J."/>
            <person name="Arendt D."/>
            <person name="Savage R."/>
            <person name="Osoegawa K."/>
            <person name="de Jong P."/>
            <person name="Lindberg D.R."/>
            <person name="Seaver E.C."/>
            <person name="Weisblat D.A."/>
            <person name="Putnam N.H."/>
            <person name="Grigoriev I.V."/>
            <person name="Rokhsar D.S."/>
        </authorList>
    </citation>
    <scope>NUCLEOTIDE SEQUENCE</scope>
    <source>
        <strain evidence="8">I ESC-2004</strain>
    </source>
</reference>
<reference evidence="6 8" key="2">
    <citation type="journal article" date="2013" name="Nature">
        <title>Insights into bilaterian evolution from three spiralian genomes.</title>
        <authorList>
            <person name="Simakov O."/>
            <person name="Marletaz F."/>
            <person name="Cho S.J."/>
            <person name="Edsinger-Gonzales E."/>
            <person name="Havlak P."/>
            <person name="Hellsten U."/>
            <person name="Kuo D.H."/>
            <person name="Larsson T."/>
            <person name="Lv J."/>
            <person name="Arendt D."/>
            <person name="Savage R."/>
            <person name="Osoegawa K."/>
            <person name="de Jong P."/>
            <person name="Grimwood J."/>
            <person name="Chapman J.A."/>
            <person name="Shapiro H."/>
            <person name="Aerts A."/>
            <person name="Otillar R.P."/>
            <person name="Terry A.Y."/>
            <person name="Boore J.L."/>
            <person name="Grigoriev I.V."/>
            <person name="Lindberg D.R."/>
            <person name="Seaver E.C."/>
            <person name="Weisblat D.A."/>
            <person name="Putnam N.H."/>
            <person name="Rokhsar D.S."/>
        </authorList>
    </citation>
    <scope>NUCLEOTIDE SEQUENCE</scope>
    <source>
        <strain evidence="6 8">I ESC-2004</strain>
    </source>
</reference>
<name>R7VGH4_CAPTE</name>
<dbReference type="Proteomes" id="UP000014760">
    <property type="component" value="Unassembled WGS sequence"/>
</dbReference>
<evidence type="ECO:0000256" key="3">
    <source>
        <dbReference type="ARBA" id="ARBA00023242"/>
    </source>
</evidence>
<dbReference type="EMBL" id="AMQN01016587">
    <property type="status" value="NOT_ANNOTATED_CDS"/>
    <property type="molecule type" value="Genomic_DNA"/>
</dbReference>
<evidence type="ECO:0000256" key="2">
    <source>
        <dbReference type="ARBA" id="ARBA00006732"/>
    </source>
</evidence>
<feature type="coiled-coil region" evidence="4">
    <location>
        <begin position="90"/>
        <end position="117"/>
    </location>
</feature>
<dbReference type="AlphaFoldDB" id="R7VGH4"/>
<dbReference type="EMBL" id="KB292214">
    <property type="protein sequence ID" value="ELU17953.1"/>
    <property type="molecule type" value="Genomic_DNA"/>
</dbReference>
<dbReference type="Pfam" id="PF06584">
    <property type="entry name" value="DIRP"/>
    <property type="match status" value="1"/>
</dbReference>